<feature type="compositionally biased region" description="Basic residues" evidence="1">
    <location>
        <begin position="15"/>
        <end position="41"/>
    </location>
</feature>
<proteinExistence type="predicted"/>
<name>A0A4C1WM29_EUMVA</name>
<feature type="region of interest" description="Disordered" evidence="1">
    <location>
        <begin position="1"/>
        <end position="70"/>
    </location>
</feature>
<dbReference type="AlphaFoldDB" id="A0A4C1WM29"/>
<protein>
    <submittedName>
        <fullName evidence="2">Uncharacterized protein</fullName>
    </submittedName>
</protein>
<reference evidence="2 3" key="1">
    <citation type="journal article" date="2019" name="Commun. Biol.">
        <title>The bagworm genome reveals a unique fibroin gene that provides high tensile strength.</title>
        <authorList>
            <person name="Kono N."/>
            <person name="Nakamura H."/>
            <person name="Ohtoshi R."/>
            <person name="Tomita M."/>
            <person name="Numata K."/>
            <person name="Arakawa K."/>
        </authorList>
    </citation>
    <scope>NUCLEOTIDE SEQUENCE [LARGE SCALE GENOMIC DNA]</scope>
</reference>
<organism evidence="2 3">
    <name type="scientific">Eumeta variegata</name>
    <name type="common">Bagworm moth</name>
    <name type="synonym">Eumeta japonica</name>
    <dbReference type="NCBI Taxonomy" id="151549"/>
    <lineage>
        <taxon>Eukaryota</taxon>
        <taxon>Metazoa</taxon>
        <taxon>Ecdysozoa</taxon>
        <taxon>Arthropoda</taxon>
        <taxon>Hexapoda</taxon>
        <taxon>Insecta</taxon>
        <taxon>Pterygota</taxon>
        <taxon>Neoptera</taxon>
        <taxon>Endopterygota</taxon>
        <taxon>Lepidoptera</taxon>
        <taxon>Glossata</taxon>
        <taxon>Ditrysia</taxon>
        <taxon>Tineoidea</taxon>
        <taxon>Psychidae</taxon>
        <taxon>Oiketicinae</taxon>
        <taxon>Eumeta</taxon>
    </lineage>
</organism>
<sequence length="70" mass="7716">MGRQAQRKVEIGTKNRYHRSGKGGRKCRLSRGPARGRRCARRRENAEKIYDPAGAGDGGVLKIRPGPGSR</sequence>
<dbReference type="Proteomes" id="UP000299102">
    <property type="component" value="Unassembled WGS sequence"/>
</dbReference>
<gene>
    <name evidence="2" type="ORF">EVAR_85418_1</name>
</gene>
<evidence type="ECO:0000256" key="1">
    <source>
        <dbReference type="SAM" id="MobiDB-lite"/>
    </source>
</evidence>
<evidence type="ECO:0000313" key="3">
    <source>
        <dbReference type="Proteomes" id="UP000299102"/>
    </source>
</evidence>
<evidence type="ECO:0000313" key="2">
    <source>
        <dbReference type="EMBL" id="GBP51207.1"/>
    </source>
</evidence>
<dbReference type="EMBL" id="BGZK01000577">
    <property type="protein sequence ID" value="GBP51207.1"/>
    <property type="molecule type" value="Genomic_DNA"/>
</dbReference>
<keyword evidence="3" id="KW-1185">Reference proteome</keyword>
<accession>A0A4C1WM29</accession>
<comment type="caution">
    <text evidence="2">The sequence shown here is derived from an EMBL/GenBank/DDBJ whole genome shotgun (WGS) entry which is preliminary data.</text>
</comment>